<dbReference type="EMBL" id="JASJUT010000001">
    <property type="protein sequence ID" value="MDK2593565.1"/>
    <property type="molecule type" value="Genomic_DNA"/>
</dbReference>
<evidence type="ECO:0000256" key="1">
    <source>
        <dbReference type="SAM" id="Phobius"/>
    </source>
</evidence>
<name>A0ABT7EE53_9GAMM</name>
<keyword evidence="3" id="KW-1185">Reference proteome</keyword>
<protein>
    <submittedName>
        <fullName evidence="2">Uncharacterized protein</fullName>
    </submittedName>
</protein>
<proteinExistence type="predicted"/>
<keyword evidence="1" id="KW-0472">Membrane</keyword>
<organism evidence="2 3">
    <name type="scientific">Pseudoalteromonas obscura</name>
    <dbReference type="NCBI Taxonomy" id="3048491"/>
    <lineage>
        <taxon>Bacteria</taxon>
        <taxon>Pseudomonadati</taxon>
        <taxon>Pseudomonadota</taxon>
        <taxon>Gammaproteobacteria</taxon>
        <taxon>Alteromonadales</taxon>
        <taxon>Pseudoalteromonadaceae</taxon>
        <taxon>Pseudoalteromonas</taxon>
    </lineage>
</organism>
<comment type="caution">
    <text evidence="2">The sequence shown here is derived from an EMBL/GenBank/DDBJ whole genome shotgun (WGS) entry which is preliminary data.</text>
</comment>
<evidence type="ECO:0000313" key="2">
    <source>
        <dbReference type="EMBL" id="MDK2593565.1"/>
    </source>
</evidence>
<evidence type="ECO:0000313" key="3">
    <source>
        <dbReference type="Proteomes" id="UP001231915"/>
    </source>
</evidence>
<dbReference type="RefSeq" id="WP_247687479.1">
    <property type="nucleotide sequence ID" value="NZ_JASJUT010000001.1"/>
</dbReference>
<sequence>MAIFSDKTPNVKVSQILVNAMLSLYNEPSFSVLGPLMAKKSKTNPLVTRITLAAVALSFLWLFAEDKDVLVLGNSLVLVYVVYALASSFVAIKKKSKHTSK</sequence>
<feature type="transmembrane region" description="Helical" evidence="1">
    <location>
        <begin position="46"/>
        <end position="64"/>
    </location>
</feature>
<reference evidence="2 3" key="1">
    <citation type="submission" date="2023-05" db="EMBL/GenBank/DDBJ databases">
        <title>Pseudoalteromonas ardens sp. nov., Pseudoalteromonas obscura sp. nov., and Pseudoalteromonas umbrosa sp. nov., isolated from the coral Montipora capitata.</title>
        <authorList>
            <person name="Thomas E.M."/>
            <person name="Smith E.M."/>
            <person name="Papke E."/>
            <person name="Shlafstein M.D."/>
            <person name="Oline D.K."/>
            <person name="Videau P."/>
            <person name="Saw J.H."/>
            <person name="Strangman W.K."/>
            <person name="Ushijima B."/>
        </authorList>
    </citation>
    <scope>NUCLEOTIDE SEQUENCE [LARGE SCALE GENOMIC DNA]</scope>
    <source>
        <strain evidence="2 3">P94</strain>
    </source>
</reference>
<keyword evidence="1" id="KW-1133">Transmembrane helix</keyword>
<gene>
    <name evidence="2" type="ORF">QNM18_00610</name>
</gene>
<dbReference type="Proteomes" id="UP001231915">
    <property type="component" value="Unassembled WGS sequence"/>
</dbReference>
<feature type="transmembrane region" description="Helical" evidence="1">
    <location>
        <begin position="70"/>
        <end position="92"/>
    </location>
</feature>
<keyword evidence="1" id="KW-0812">Transmembrane</keyword>
<accession>A0ABT7EE53</accession>